<evidence type="ECO:0000256" key="1">
    <source>
        <dbReference type="ARBA" id="ARBA00022679"/>
    </source>
</evidence>
<feature type="site" description="Positions MEP for the nucleophilic attack" evidence="3">
    <location>
        <position position="162"/>
    </location>
</feature>
<comment type="pathway">
    <text evidence="3">Isoprenoid biosynthesis; isopentenyl diphosphate biosynthesis via DXP pathway; isopentenyl diphosphate from 1-deoxy-D-xylulose 5-phosphate: step 2/6.</text>
</comment>
<accession>A0A1G6UY34</accession>
<dbReference type="InterPro" id="IPR050088">
    <property type="entry name" value="IspD/TarI_cytidylyltransf_bact"/>
</dbReference>
<dbReference type="AlphaFoldDB" id="A0A1G6UY34"/>
<keyword evidence="5" id="KW-1185">Reference proteome</keyword>
<keyword evidence="1 3" id="KW-0808">Transferase</keyword>
<dbReference type="GO" id="GO:0050518">
    <property type="term" value="F:2-C-methyl-D-erythritol 4-phosphate cytidylyltransferase activity"/>
    <property type="evidence" value="ECO:0007669"/>
    <property type="project" value="UniProtKB-UniRule"/>
</dbReference>
<organism evidence="4 5">
    <name type="scientific">Glycomyces harbinensis</name>
    <dbReference type="NCBI Taxonomy" id="58114"/>
    <lineage>
        <taxon>Bacteria</taxon>
        <taxon>Bacillati</taxon>
        <taxon>Actinomycetota</taxon>
        <taxon>Actinomycetes</taxon>
        <taxon>Glycomycetales</taxon>
        <taxon>Glycomycetaceae</taxon>
        <taxon>Glycomyces</taxon>
    </lineage>
</organism>
<evidence type="ECO:0000256" key="3">
    <source>
        <dbReference type="HAMAP-Rule" id="MF_00108"/>
    </source>
</evidence>
<comment type="similarity">
    <text evidence="3">Belongs to the IspD/TarI cytidylyltransferase family. IspD subfamily.</text>
</comment>
<dbReference type="SUPFAM" id="SSF53448">
    <property type="entry name" value="Nucleotide-diphospho-sugar transferases"/>
    <property type="match status" value="1"/>
</dbReference>
<dbReference type="PANTHER" id="PTHR32125:SF4">
    <property type="entry name" value="2-C-METHYL-D-ERYTHRITOL 4-PHOSPHATE CYTIDYLYLTRANSFERASE, CHLOROPLASTIC"/>
    <property type="match status" value="1"/>
</dbReference>
<dbReference type="Pfam" id="PF01128">
    <property type="entry name" value="IspD"/>
    <property type="match status" value="1"/>
</dbReference>
<dbReference type="HAMAP" id="MF_00108">
    <property type="entry name" value="IspD"/>
    <property type="match status" value="1"/>
</dbReference>
<comment type="function">
    <text evidence="3">Catalyzes the formation of 4-diphosphocytidyl-2-C-methyl-D-erythritol from CTP and 2-C-methyl-D-erythritol 4-phosphate (MEP).</text>
</comment>
<evidence type="ECO:0000313" key="4">
    <source>
        <dbReference type="EMBL" id="SDD46280.1"/>
    </source>
</evidence>
<sequence length="237" mass="24460">MPTDQLTIAAVLAGGTGARMGAAVPKQLLEVAGKPVLQHTLEAFEAAGAVDRIVLVMAEGHHDAAWAIAKTANVTKLSAVIAGGAARSDSSLAAIRWAQSQPEAGPRTRLLLHDAARMLVTGRIIADVAAALGEHAAVTAAIPSSDTVVETADGRITAVPDREALRRVQTPQGFHLGLIGEAHAAAAADPHFTPTDDCSVVLRFRPDVPVRIVAGSTRNLKVTEPADLAVAEALLRA</sequence>
<dbReference type="PANTHER" id="PTHR32125">
    <property type="entry name" value="2-C-METHYL-D-ERYTHRITOL 4-PHOSPHATE CYTIDYLYLTRANSFERASE, CHLOROPLASTIC"/>
    <property type="match status" value="1"/>
</dbReference>
<dbReference type="RefSeq" id="WP_218125161.1">
    <property type="nucleotide sequence ID" value="NZ_FNAD01000004.1"/>
</dbReference>
<evidence type="ECO:0000256" key="2">
    <source>
        <dbReference type="ARBA" id="ARBA00022695"/>
    </source>
</evidence>
<gene>
    <name evidence="3" type="primary">ispD</name>
    <name evidence="4" type="ORF">SAMN05216270_104113</name>
</gene>
<feature type="site" description="Positions MEP for the nucleophilic attack" evidence="3">
    <location>
        <position position="221"/>
    </location>
</feature>
<dbReference type="UniPathway" id="UPA00056">
    <property type="reaction ID" value="UER00093"/>
</dbReference>
<dbReference type="InterPro" id="IPR001228">
    <property type="entry name" value="IspD"/>
</dbReference>
<dbReference type="GO" id="GO:0019288">
    <property type="term" value="P:isopentenyl diphosphate biosynthetic process, methylerythritol 4-phosphate pathway"/>
    <property type="evidence" value="ECO:0007669"/>
    <property type="project" value="UniProtKB-UniRule"/>
</dbReference>
<dbReference type="InterPro" id="IPR029044">
    <property type="entry name" value="Nucleotide-diphossugar_trans"/>
</dbReference>
<reference evidence="5" key="1">
    <citation type="submission" date="2016-10" db="EMBL/GenBank/DDBJ databases">
        <authorList>
            <person name="Varghese N."/>
            <person name="Submissions S."/>
        </authorList>
    </citation>
    <scope>NUCLEOTIDE SEQUENCE [LARGE SCALE GENOMIC DNA]</scope>
    <source>
        <strain evidence="5">CGMCC 4.3516</strain>
    </source>
</reference>
<keyword evidence="3" id="KW-0414">Isoprene biosynthesis</keyword>
<feature type="site" description="Transition state stabilizer" evidence="3">
    <location>
        <position position="26"/>
    </location>
</feature>
<name>A0A1G6UY34_9ACTN</name>
<dbReference type="Proteomes" id="UP000198949">
    <property type="component" value="Unassembled WGS sequence"/>
</dbReference>
<dbReference type="EMBL" id="FNAD01000004">
    <property type="protein sequence ID" value="SDD46280.1"/>
    <property type="molecule type" value="Genomic_DNA"/>
</dbReference>
<dbReference type="FunFam" id="3.90.550.10:FF:000003">
    <property type="entry name" value="2-C-methyl-D-erythritol 4-phosphate cytidylyltransferase"/>
    <property type="match status" value="1"/>
</dbReference>
<proteinExistence type="inferred from homology"/>
<keyword evidence="2 3" id="KW-0548">Nucleotidyltransferase</keyword>
<dbReference type="EC" id="2.7.7.60" evidence="3"/>
<feature type="site" description="Transition state stabilizer" evidence="3">
    <location>
        <position position="19"/>
    </location>
</feature>
<protein>
    <recommendedName>
        <fullName evidence="3">2-C-methyl-D-erythritol 4-phosphate cytidylyltransferase</fullName>
        <ecNumber evidence="3">2.7.7.60</ecNumber>
    </recommendedName>
    <alternativeName>
        <fullName evidence="3">4-diphosphocytidyl-2C-methyl-D-erythritol synthase</fullName>
    </alternativeName>
    <alternativeName>
        <fullName evidence="3">MEP cytidylyltransferase</fullName>
        <shortName evidence="3">MCT</shortName>
    </alternativeName>
</protein>
<dbReference type="CDD" id="cd02516">
    <property type="entry name" value="CDP-ME_synthetase"/>
    <property type="match status" value="1"/>
</dbReference>
<dbReference type="Gene3D" id="3.90.550.10">
    <property type="entry name" value="Spore Coat Polysaccharide Biosynthesis Protein SpsA, Chain A"/>
    <property type="match status" value="1"/>
</dbReference>
<evidence type="ECO:0000313" key="5">
    <source>
        <dbReference type="Proteomes" id="UP000198949"/>
    </source>
</evidence>
<comment type="catalytic activity">
    <reaction evidence="3">
        <text>2-C-methyl-D-erythritol 4-phosphate + CTP + H(+) = 4-CDP-2-C-methyl-D-erythritol + diphosphate</text>
        <dbReference type="Rhea" id="RHEA:13429"/>
        <dbReference type="ChEBI" id="CHEBI:15378"/>
        <dbReference type="ChEBI" id="CHEBI:33019"/>
        <dbReference type="ChEBI" id="CHEBI:37563"/>
        <dbReference type="ChEBI" id="CHEBI:57823"/>
        <dbReference type="ChEBI" id="CHEBI:58262"/>
        <dbReference type="EC" id="2.7.7.60"/>
    </reaction>
</comment>
<dbReference type="InterPro" id="IPR034683">
    <property type="entry name" value="IspD/TarI"/>
</dbReference>
<dbReference type="STRING" id="58114.SAMN05216270_104113"/>